<dbReference type="Proteomes" id="UP000518752">
    <property type="component" value="Unassembled WGS sequence"/>
</dbReference>
<evidence type="ECO:0000256" key="5">
    <source>
        <dbReference type="ARBA" id="ARBA00022821"/>
    </source>
</evidence>
<dbReference type="PANTHER" id="PTHR33453:SF9">
    <property type="entry name" value="ALBUMIN B-32"/>
    <property type="match status" value="1"/>
</dbReference>
<accession>A0A8H5HAC5</accession>
<evidence type="ECO:0000313" key="8">
    <source>
        <dbReference type="EMBL" id="KAF5379579.1"/>
    </source>
</evidence>
<dbReference type="OrthoDB" id="4927890at2759"/>
<comment type="similarity">
    <text evidence="2">Belongs to the ribosome-inactivating protein family. Type 1 RIP subfamily.</text>
</comment>
<dbReference type="GO" id="GO:0017148">
    <property type="term" value="P:negative regulation of translation"/>
    <property type="evidence" value="ECO:0007669"/>
    <property type="project" value="InterPro"/>
</dbReference>
<evidence type="ECO:0000256" key="3">
    <source>
        <dbReference type="ARBA" id="ARBA00012001"/>
    </source>
</evidence>
<dbReference type="InterPro" id="IPR036041">
    <property type="entry name" value="Ribosome-inact_prot_sf"/>
</dbReference>
<dbReference type="Pfam" id="PF00161">
    <property type="entry name" value="RIP"/>
    <property type="match status" value="1"/>
</dbReference>
<dbReference type="InterPro" id="IPR001574">
    <property type="entry name" value="Ribosome_inactivat_prot"/>
</dbReference>
<evidence type="ECO:0000256" key="4">
    <source>
        <dbReference type="ARBA" id="ARBA00022801"/>
    </source>
</evidence>
<gene>
    <name evidence="8" type="ORF">D9757_009247</name>
</gene>
<dbReference type="InterPro" id="IPR046533">
    <property type="entry name" value="DUF6598"/>
</dbReference>
<dbReference type="SUPFAM" id="SSF56371">
    <property type="entry name" value="Ribosome inactivating proteins (RIP)"/>
    <property type="match status" value="1"/>
</dbReference>
<dbReference type="InterPro" id="IPR016138">
    <property type="entry name" value="Ribosome_inactivat_prot_sub1"/>
</dbReference>
<dbReference type="GO" id="GO:0006952">
    <property type="term" value="P:defense response"/>
    <property type="evidence" value="ECO:0007669"/>
    <property type="project" value="UniProtKB-KW"/>
</dbReference>
<dbReference type="AlphaFoldDB" id="A0A8H5HAC5"/>
<proteinExistence type="inferred from homology"/>
<dbReference type="EC" id="3.2.2.22" evidence="3"/>
<feature type="domain" description="DUF6598" evidence="7">
    <location>
        <begin position="273"/>
        <end position="512"/>
    </location>
</feature>
<evidence type="ECO:0000256" key="6">
    <source>
        <dbReference type="ARBA" id="ARBA00030788"/>
    </source>
</evidence>
<evidence type="ECO:0000313" key="9">
    <source>
        <dbReference type="Proteomes" id="UP000518752"/>
    </source>
</evidence>
<evidence type="ECO:0000256" key="1">
    <source>
        <dbReference type="ARBA" id="ARBA00000237"/>
    </source>
</evidence>
<dbReference type="EMBL" id="JAACJN010000069">
    <property type="protein sequence ID" value="KAF5379579.1"/>
    <property type="molecule type" value="Genomic_DNA"/>
</dbReference>
<dbReference type="Pfam" id="PF20241">
    <property type="entry name" value="DUF6598"/>
    <property type="match status" value="1"/>
</dbReference>
<evidence type="ECO:0000259" key="7">
    <source>
        <dbReference type="Pfam" id="PF20241"/>
    </source>
</evidence>
<comment type="caution">
    <text evidence="8">The sequence shown here is derived from an EMBL/GenBank/DDBJ whole genome shotgun (WGS) entry which is preliminary data.</text>
</comment>
<dbReference type="InterPro" id="IPR017989">
    <property type="entry name" value="Ribosome_inactivat_1/2"/>
</dbReference>
<evidence type="ECO:0000256" key="2">
    <source>
        <dbReference type="ARBA" id="ARBA00008544"/>
    </source>
</evidence>
<protein>
    <recommendedName>
        <fullName evidence="3">rRNA N-glycosylase</fullName>
        <ecNumber evidence="3">3.2.2.22</ecNumber>
    </recommendedName>
    <alternativeName>
        <fullName evidence="6">rRNA N-glycosidase</fullName>
    </alternativeName>
</protein>
<dbReference type="PANTHER" id="PTHR33453">
    <property type="match status" value="1"/>
</dbReference>
<dbReference type="Gene3D" id="3.40.420.10">
    <property type="entry name" value="Ricin (A subunit), domain 1"/>
    <property type="match status" value="1"/>
</dbReference>
<dbReference type="GO" id="GO:0030598">
    <property type="term" value="F:rRNA N-glycosylase activity"/>
    <property type="evidence" value="ECO:0007669"/>
    <property type="project" value="UniProtKB-EC"/>
</dbReference>
<comment type="catalytic activity">
    <reaction evidence="1">
        <text>Endohydrolysis of the N-glycosidic bond at one specific adenosine on the 28S rRNA.</text>
        <dbReference type="EC" id="3.2.2.22"/>
    </reaction>
</comment>
<organism evidence="8 9">
    <name type="scientific">Collybiopsis confluens</name>
    <dbReference type="NCBI Taxonomy" id="2823264"/>
    <lineage>
        <taxon>Eukaryota</taxon>
        <taxon>Fungi</taxon>
        <taxon>Dikarya</taxon>
        <taxon>Basidiomycota</taxon>
        <taxon>Agaricomycotina</taxon>
        <taxon>Agaricomycetes</taxon>
        <taxon>Agaricomycetidae</taxon>
        <taxon>Agaricales</taxon>
        <taxon>Marasmiineae</taxon>
        <taxon>Omphalotaceae</taxon>
        <taxon>Collybiopsis</taxon>
    </lineage>
</organism>
<name>A0A8H5HAC5_9AGAR</name>
<keyword evidence="4" id="KW-0378">Hydrolase</keyword>
<dbReference type="PRINTS" id="PR00396">
    <property type="entry name" value="SHIGARICIN"/>
</dbReference>
<reference evidence="8 9" key="1">
    <citation type="journal article" date="2020" name="ISME J.">
        <title>Uncovering the hidden diversity of litter-decomposition mechanisms in mushroom-forming fungi.</title>
        <authorList>
            <person name="Floudas D."/>
            <person name="Bentzer J."/>
            <person name="Ahren D."/>
            <person name="Johansson T."/>
            <person name="Persson P."/>
            <person name="Tunlid A."/>
        </authorList>
    </citation>
    <scope>NUCLEOTIDE SEQUENCE [LARGE SCALE GENOMIC DNA]</scope>
    <source>
        <strain evidence="8 9">CBS 406.79</strain>
    </source>
</reference>
<keyword evidence="9" id="KW-1185">Reference proteome</keyword>
<sequence length="515" mass="57001">MGDLPTGFDFDDGTAHQFMTFIQAILDGVCNSILTVTVGQERFDVRVLAPQARYARGRDGPPTFDLRLTGHDETVVVRIRRDNLYLIGFQPHNGGWHELAHGAGPQLIPGATVLPFGGNYNDLRRPEAAGRSPEEVPINVTAIQLAIRALATFDQTPRALERGVLTLIIVIAEATRFTDIAQHIHDSWWTTPSPTLGGDRANLTNNWAGSSTAFHRYPTIGDFLLPHVRLLPNILRAVVEVAIILAPTDSSGSRPKRSIAADISSLHVSGQPLLEIFSIMVDNIDNENPGELYGTISVTDSAGTESIWKRDSKHYVKTTPGDLIVLEGPSRPLYAADGFIISLDLWDSDLIWDDSIAKGTRTFNPFDYYTKYNEPQREKILGKNGWVTLEYIPLSNALYAQITVLLKKGGSEYSPEVYGDISAYNGHGTSSLYHKTSKQYSNVNVGTHIPLPRNLVAVPTNRSLRIVAKLWDHDPLFDDKIADGYVDFHPLYKKSEPKTIKGDSDGEIEVHVTWL</sequence>
<keyword evidence="5" id="KW-0611">Plant defense</keyword>